<reference evidence="1" key="1">
    <citation type="submission" date="2023-08" db="EMBL/GenBank/DDBJ databases">
        <title>Draft sequence of the Babesia gibsoni genome.</title>
        <authorList>
            <person name="Yamagishi J.Y."/>
            <person name="Xuan X.X."/>
        </authorList>
    </citation>
    <scope>NUCLEOTIDE SEQUENCE</scope>
    <source>
        <strain evidence="1">Azabu</strain>
    </source>
</reference>
<organism evidence="1 2">
    <name type="scientific">Babesia gibsoni</name>
    <dbReference type="NCBI Taxonomy" id="33632"/>
    <lineage>
        <taxon>Eukaryota</taxon>
        <taxon>Sar</taxon>
        <taxon>Alveolata</taxon>
        <taxon>Apicomplexa</taxon>
        <taxon>Aconoidasida</taxon>
        <taxon>Piroplasmida</taxon>
        <taxon>Babesiidae</taxon>
        <taxon>Babesia</taxon>
    </lineage>
</organism>
<dbReference type="EMBL" id="JAVEPI010000004">
    <property type="protein sequence ID" value="KAK1442203.1"/>
    <property type="molecule type" value="Genomic_DNA"/>
</dbReference>
<dbReference type="AlphaFoldDB" id="A0AAD8PCN2"/>
<proteinExistence type="predicted"/>
<comment type="caution">
    <text evidence="1">The sequence shown here is derived from an EMBL/GenBank/DDBJ whole genome shotgun (WGS) entry which is preliminary data.</text>
</comment>
<accession>A0AAD8PCN2</accession>
<dbReference type="Proteomes" id="UP001230268">
    <property type="component" value="Unassembled WGS sequence"/>
</dbReference>
<protein>
    <submittedName>
        <fullName evidence="1">Uncharacterized protein</fullName>
    </submittedName>
</protein>
<name>A0AAD8PCN2_BABGI</name>
<evidence type="ECO:0000313" key="1">
    <source>
        <dbReference type="EMBL" id="KAK1442203.1"/>
    </source>
</evidence>
<gene>
    <name evidence="1" type="ORF">BgAZ_402330</name>
</gene>
<evidence type="ECO:0000313" key="2">
    <source>
        <dbReference type="Proteomes" id="UP001230268"/>
    </source>
</evidence>
<sequence>MWNRARVRTTSLQALGQLARLSRRYKIEKIQRLSANFEKACWRSVRCAEERAYHQKYAFLRHCVNVINARRGEAKELVIPLENTASQIAKQYNGHNANMLIKKTNAKIESLFSELPPCLNHLSAKRPITTDKATIIDICINNGLSQHESQKAVINVTEIAKLEQVQPTKQQWDIQSKSYWT</sequence>
<keyword evidence="2" id="KW-1185">Reference proteome</keyword>